<evidence type="ECO:0000313" key="2">
    <source>
        <dbReference type="Proteomes" id="UP001145742"/>
    </source>
</evidence>
<protein>
    <submittedName>
        <fullName evidence="1">Uncharacterized protein</fullName>
    </submittedName>
</protein>
<gene>
    <name evidence="1" type="ORF">WISP_23917</name>
</gene>
<proteinExistence type="predicted"/>
<keyword evidence="2" id="KW-1185">Reference proteome</keyword>
<dbReference type="Proteomes" id="UP001145742">
    <property type="component" value="Unassembled WGS sequence"/>
</dbReference>
<dbReference type="PANTHER" id="PTHR33332">
    <property type="entry name" value="REVERSE TRANSCRIPTASE DOMAIN-CONTAINING PROTEIN"/>
    <property type="match status" value="1"/>
</dbReference>
<organism evidence="1 2">
    <name type="scientific">Willisornis vidua</name>
    <name type="common">Xingu scale-backed antbird</name>
    <dbReference type="NCBI Taxonomy" id="1566151"/>
    <lineage>
        <taxon>Eukaryota</taxon>
        <taxon>Metazoa</taxon>
        <taxon>Chordata</taxon>
        <taxon>Craniata</taxon>
        <taxon>Vertebrata</taxon>
        <taxon>Euteleostomi</taxon>
        <taxon>Archelosauria</taxon>
        <taxon>Archosauria</taxon>
        <taxon>Dinosauria</taxon>
        <taxon>Saurischia</taxon>
        <taxon>Theropoda</taxon>
        <taxon>Coelurosauria</taxon>
        <taxon>Aves</taxon>
        <taxon>Neognathae</taxon>
        <taxon>Neoaves</taxon>
        <taxon>Telluraves</taxon>
        <taxon>Australaves</taxon>
        <taxon>Passeriformes</taxon>
        <taxon>Thamnophilidae</taxon>
        <taxon>Willisornis</taxon>
    </lineage>
</organism>
<reference evidence="1" key="1">
    <citation type="submission" date="2019-10" db="EMBL/GenBank/DDBJ databases">
        <authorList>
            <person name="Soares A.E.R."/>
            <person name="Aleixo A."/>
            <person name="Schneider P."/>
            <person name="Miyaki C.Y."/>
            <person name="Schneider M.P."/>
            <person name="Mello C."/>
            <person name="Vasconcelos A.T.R."/>
        </authorList>
    </citation>
    <scope>NUCLEOTIDE SEQUENCE</scope>
    <source>
        <tissue evidence="1">Muscle</tissue>
    </source>
</reference>
<sequence length="105" mass="12354">MNWQRVLAVQKANCILGCIKRNMASRLREVFSPSYSTLVRPHLEYFIQFWGGQDKKDMDLLDRVQRRAMKIIRELEHISYAGSERVCVVQPREDSEEILEQPSNT</sequence>
<evidence type="ECO:0000313" key="1">
    <source>
        <dbReference type="EMBL" id="KAJ7425366.1"/>
    </source>
</evidence>
<name>A0ABQ9DN31_9PASS</name>
<dbReference type="EMBL" id="WHWB01032531">
    <property type="protein sequence ID" value="KAJ7425366.1"/>
    <property type="molecule type" value="Genomic_DNA"/>
</dbReference>
<comment type="caution">
    <text evidence="1">The sequence shown here is derived from an EMBL/GenBank/DDBJ whole genome shotgun (WGS) entry which is preliminary data.</text>
</comment>
<accession>A0ABQ9DN31</accession>